<dbReference type="Proteomes" id="UP000252254">
    <property type="component" value="Unassembled WGS sequence"/>
</dbReference>
<sequence length="300" mass="33900">MYRWIKSIIFLLMLVISLSISSTVYAATVKIDTDNLNIRNGPSLESDVIGQADTGETYQLNEREDGWVSIYFNNSIAWVSSEYVTISDENNEKNHDQTVHVQKDSIPTETKNNPNALLKNKVIVIDPGHGGRDVGAIGVSGGYEKKYVLHTAHNLKTYLEHLGAIVHLTRETDNYKMLSSRASYANYQRADVFLSLHYNSSPQYPSVKGIGTFFYDKNDETFASIMQEELIKSTNSEDRHAQFGDFQVLRTNHQPALLLELGFISNAAEELNIQTIAYQRKISQGVMAGLQKYFLMRETD</sequence>
<dbReference type="SMART" id="SM00287">
    <property type="entry name" value="SH3b"/>
    <property type="match status" value="1"/>
</dbReference>
<evidence type="ECO:0000256" key="1">
    <source>
        <dbReference type="ARBA" id="ARBA00022801"/>
    </source>
</evidence>
<dbReference type="InterPro" id="IPR002508">
    <property type="entry name" value="MurNAc-LAA_cat"/>
</dbReference>
<dbReference type="GO" id="GO:0071555">
    <property type="term" value="P:cell wall organization"/>
    <property type="evidence" value="ECO:0007669"/>
    <property type="project" value="UniProtKB-KW"/>
</dbReference>
<name>A0A366EFX1_9BACI</name>
<dbReference type="GO" id="GO:0009253">
    <property type="term" value="P:peptidoglycan catabolic process"/>
    <property type="evidence" value="ECO:0007669"/>
    <property type="project" value="InterPro"/>
</dbReference>
<keyword evidence="6" id="KW-1185">Reference proteome</keyword>
<feature type="domain" description="SH3b" evidence="4">
    <location>
        <begin position="26"/>
        <end position="88"/>
    </location>
</feature>
<feature type="signal peptide" evidence="3">
    <location>
        <begin position="1"/>
        <end position="26"/>
    </location>
</feature>
<dbReference type="PANTHER" id="PTHR30404">
    <property type="entry name" value="N-ACETYLMURAMOYL-L-ALANINE AMIDASE"/>
    <property type="match status" value="1"/>
</dbReference>
<dbReference type="EMBL" id="QNRI01000001">
    <property type="protein sequence ID" value="RBP01297.1"/>
    <property type="molecule type" value="Genomic_DNA"/>
</dbReference>
<protein>
    <submittedName>
        <fullName evidence="5">N-acetylmuramoyl-L-alanine amidase</fullName>
    </submittedName>
</protein>
<keyword evidence="2" id="KW-0961">Cell wall biogenesis/degradation</keyword>
<dbReference type="CDD" id="cd02696">
    <property type="entry name" value="MurNAc-LAA"/>
    <property type="match status" value="1"/>
</dbReference>
<dbReference type="PROSITE" id="PS51781">
    <property type="entry name" value="SH3B"/>
    <property type="match status" value="1"/>
</dbReference>
<dbReference type="OrthoDB" id="9806267at2"/>
<organism evidence="5 6">
    <name type="scientific">Paraliobacillus ryukyuensis</name>
    <dbReference type="NCBI Taxonomy" id="200904"/>
    <lineage>
        <taxon>Bacteria</taxon>
        <taxon>Bacillati</taxon>
        <taxon>Bacillota</taxon>
        <taxon>Bacilli</taxon>
        <taxon>Bacillales</taxon>
        <taxon>Bacillaceae</taxon>
        <taxon>Paraliobacillus</taxon>
    </lineage>
</organism>
<keyword evidence="3" id="KW-0732">Signal</keyword>
<dbReference type="Pfam" id="PF08239">
    <property type="entry name" value="SH3_3"/>
    <property type="match status" value="1"/>
</dbReference>
<dbReference type="InterPro" id="IPR003646">
    <property type="entry name" value="SH3-like_bac-type"/>
</dbReference>
<evidence type="ECO:0000256" key="3">
    <source>
        <dbReference type="SAM" id="SignalP"/>
    </source>
</evidence>
<feature type="chain" id="PRO_5016850249" evidence="3">
    <location>
        <begin position="27"/>
        <end position="300"/>
    </location>
</feature>
<dbReference type="SMART" id="SM00646">
    <property type="entry name" value="Ami_3"/>
    <property type="match status" value="1"/>
</dbReference>
<dbReference type="Pfam" id="PF01520">
    <property type="entry name" value="Amidase_3"/>
    <property type="match status" value="1"/>
</dbReference>
<dbReference type="GO" id="GO:0030288">
    <property type="term" value="C:outer membrane-bounded periplasmic space"/>
    <property type="evidence" value="ECO:0007669"/>
    <property type="project" value="TreeGrafter"/>
</dbReference>
<dbReference type="STRING" id="200904.GCA_900168775_02409"/>
<dbReference type="Gene3D" id="2.30.30.40">
    <property type="entry name" value="SH3 Domains"/>
    <property type="match status" value="1"/>
</dbReference>
<evidence type="ECO:0000256" key="2">
    <source>
        <dbReference type="ARBA" id="ARBA00023316"/>
    </source>
</evidence>
<dbReference type="RefSeq" id="WP_113865884.1">
    <property type="nucleotide sequence ID" value="NZ_BAABQN010000001.1"/>
</dbReference>
<proteinExistence type="predicted"/>
<keyword evidence="1" id="KW-0378">Hydrolase</keyword>
<evidence type="ECO:0000259" key="4">
    <source>
        <dbReference type="PROSITE" id="PS51781"/>
    </source>
</evidence>
<dbReference type="InterPro" id="IPR050695">
    <property type="entry name" value="N-acetylmuramoyl_amidase_3"/>
</dbReference>
<evidence type="ECO:0000313" key="6">
    <source>
        <dbReference type="Proteomes" id="UP000252254"/>
    </source>
</evidence>
<dbReference type="AlphaFoldDB" id="A0A366EFX1"/>
<dbReference type="SUPFAM" id="SSF53187">
    <property type="entry name" value="Zn-dependent exopeptidases"/>
    <property type="match status" value="1"/>
</dbReference>
<gene>
    <name evidence="5" type="ORF">DES48_10124</name>
</gene>
<comment type="caution">
    <text evidence="5">The sequence shown here is derived from an EMBL/GenBank/DDBJ whole genome shotgun (WGS) entry which is preliminary data.</text>
</comment>
<dbReference type="GO" id="GO:0008745">
    <property type="term" value="F:N-acetylmuramoyl-L-alanine amidase activity"/>
    <property type="evidence" value="ECO:0007669"/>
    <property type="project" value="InterPro"/>
</dbReference>
<evidence type="ECO:0000313" key="5">
    <source>
        <dbReference type="EMBL" id="RBP01297.1"/>
    </source>
</evidence>
<reference evidence="5 6" key="1">
    <citation type="submission" date="2018-06" db="EMBL/GenBank/DDBJ databases">
        <title>Genomic Encyclopedia of Type Strains, Phase IV (KMG-IV): sequencing the most valuable type-strain genomes for metagenomic binning, comparative biology and taxonomic classification.</title>
        <authorList>
            <person name="Goeker M."/>
        </authorList>
    </citation>
    <scope>NUCLEOTIDE SEQUENCE [LARGE SCALE GENOMIC DNA]</scope>
    <source>
        <strain evidence="5 6">DSM 15140</strain>
    </source>
</reference>
<accession>A0A366EFX1</accession>
<dbReference type="PANTHER" id="PTHR30404:SF0">
    <property type="entry name" value="N-ACETYLMURAMOYL-L-ALANINE AMIDASE AMIC"/>
    <property type="match status" value="1"/>
</dbReference>
<dbReference type="Gene3D" id="3.40.630.40">
    <property type="entry name" value="Zn-dependent exopeptidases"/>
    <property type="match status" value="1"/>
</dbReference>